<reference evidence="2" key="1">
    <citation type="submission" date="2020-05" db="EMBL/GenBank/DDBJ databases">
        <authorList>
            <person name="Chiriac C."/>
            <person name="Salcher M."/>
            <person name="Ghai R."/>
            <person name="Kavagutti S V."/>
        </authorList>
    </citation>
    <scope>NUCLEOTIDE SEQUENCE</scope>
</reference>
<dbReference type="AlphaFoldDB" id="A0A6J6TZN6"/>
<dbReference type="EMBL" id="CAEZZK010000021">
    <property type="protein sequence ID" value="CAB4751813.1"/>
    <property type="molecule type" value="Genomic_DNA"/>
</dbReference>
<feature type="transmembrane region" description="Helical" evidence="1">
    <location>
        <begin position="135"/>
        <end position="156"/>
    </location>
</feature>
<organism evidence="2">
    <name type="scientific">freshwater metagenome</name>
    <dbReference type="NCBI Taxonomy" id="449393"/>
    <lineage>
        <taxon>unclassified sequences</taxon>
        <taxon>metagenomes</taxon>
        <taxon>ecological metagenomes</taxon>
    </lineage>
</organism>
<gene>
    <name evidence="2" type="ORF">UFOPK2855_00195</name>
</gene>
<keyword evidence="1" id="KW-1133">Transmembrane helix</keyword>
<name>A0A6J6TZN6_9ZZZZ</name>
<keyword evidence="1" id="KW-0472">Membrane</keyword>
<proteinExistence type="predicted"/>
<keyword evidence="1" id="KW-0812">Transmembrane</keyword>
<protein>
    <submittedName>
        <fullName evidence="2">Unannotated protein</fullName>
    </submittedName>
</protein>
<evidence type="ECO:0000256" key="1">
    <source>
        <dbReference type="SAM" id="Phobius"/>
    </source>
</evidence>
<evidence type="ECO:0000313" key="2">
    <source>
        <dbReference type="EMBL" id="CAB4751813.1"/>
    </source>
</evidence>
<feature type="transmembrane region" description="Helical" evidence="1">
    <location>
        <begin position="168"/>
        <end position="188"/>
    </location>
</feature>
<feature type="transmembrane region" description="Helical" evidence="1">
    <location>
        <begin position="7"/>
        <end position="26"/>
    </location>
</feature>
<feature type="transmembrane region" description="Helical" evidence="1">
    <location>
        <begin position="97"/>
        <end position="114"/>
    </location>
</feature>
<feature type="transmembrane region" description="Helical" evidence="1">
    <location>
        <begin position="195"/>
        <end position="216"/>
    </location>
</feature>
<sequence>MFSTGFKYFLGVTVLSVAALIMSFFVLDQLAIAGVAISMLIAVTALLAGIAVATRDGQTTTATPDSSKELATQSMWPLVTSIGVVLLALGLVTSSLVFFSGLVVVLGALAEWMVQSWSERASKDKKYNALARKRILNPIEFPVLAALGLGVVIYSFSRIMLAVDKTTGALLFIVLGSVVLIAGILFVLKPNLNRSLVVAICSLGAVGIFATGILSATTGMREELVLAKSESHEHPECGAERSEHFDKLAEGNLSLRSSVDATIELADGKLTARVVGFNQPQNSVTVRRANSTNFIFHNLDANEYRLVADLGNRAVAEPEGKTEKNLVCTQLTAQGSEQSLVLTINKPAPAGTSYVLSVPGIEGQVIELVVP</sequence>
<feature type="transmembrane region" description="Helical" evidence="1">
    <location>
        <begin position="74"/>
        <end position="91"/>
    </location>
</feature>
<feature type="transmembrane region" description="Helical" evidence="1">
    <location>
        <begin position="32"/>
        <end position="53"/>
    </location>
</feature>
<accession>A0A6J6TZN6</accession>